<dbReference type="EMBL" id="AP023418">
    <property type="protein sequence ID" value="BCK82664.1"/>
    <property type="molecule type" value="Genomic_DNA"/>
</dbReference>
<dbReference type="RefSeq" id="WP_213541209.1">
    <property type="nucleotide sequence ID" value="NZ_AP023418.1"/>
</dbReference>
<evidence type="ECO:0000256" key="2">
    <source>
        <dbReference type="SAM" id="Phobius"/>
    </source>
</evidence>
<gene>
    <name evidence="3" type="ORF">MM50RIKEN_24270</name>
</gene>
<feature type="transmembrane region" description="Helical" evidence="2">
    <location>
        <begin position="72"/>
        <end position="95"/>
    </location>
</feature>
<organism evidence="3 4">
    <name type="scientific">Vescimonas coprocola</name>
    <dbReference type="NCBI Taxonomy" id="2714355"/>
    <lineage>
        <taxon>Bacteria</taxon>
        <taxon>Bacillati</taxon>
        <taxon>Bacillota</taxon>
        <taxon>Clostridia</taxon>
        <taxon>Eubacteriales</taxon>
        <taxon>Oscillospiraceae</taxon>
        <taxon>Vescimonas</taxon>
    </lineage>
</organism>
<feature type="transmembrane region" description="Helical" evidence="2">
    <location>
        <begin position="142"/>
        <end position="164"/>
    </location>
</feature>
<keyword evidence="2" id="KW-1133">Transmembrane helix</keyword>
<feature type="transmembrane region" description="Helical" evidence="2">
    <location>
        <begin position="12"/>
        <end position="32"/>
    </location>
</feature>
<keyword evidence="4" id="KW-1185">Reference proteome</keyword>
<reference evidence="3" key="1">
    <citation type="submission" date="2020-09" db="EMBL/GenBank/DDBJ databases">
        <title>New species isolated from human feces.</title>
        <authorList>
            <person name="Kitahara M."/>
            <person name="Shigeno Y."/>
            <person name="Shime M."/>
            <person name="Matsumoto Y."/>
            <person name="Nakamura S."/>
            <person name="Motooka D."/>
            <person name="Fukuoka S."/>
            <person name="Nishikawa H."/>
            <person name="Benno Y."/>
        </authorList>
    </citation>
    <scope>NUCLEOTIDE SEQUENCE</scope>
    <source>
        <strain evidence="3">MM50</strain>
    </source>
</reference>
<dbReference type="InterPro" id="IPR010540">
    <property type="entry name" value="CmpB_TMEM229"/>
</dbReference>
<keyword evidence="2" id="KW-0472">Membrane</keyword>
<keyword evidence="1" id="KW-0175">Coiled coil</keyword>
<dbReference type="Proteomes" id="UP000681035">
    <property type="component" value="Chromosome"/>
</dbReference>
<accession>A0A810Q3V4</accession>
<evidence type="ECO:0000256" key="1">
    <source>
        <dbReference type="SAM" id="Coils"/>
    </source>
</evidence>
<feature type="transmembrane region" description="Helical" evidence="2">
    <location>
        <begin position="44"/>
        <end position="66"/>
    </location>
</feature>
<evidence type="ECO:0000313" key="4">
    <source>
        <dbReference type="Proteomes" id="UP000681035"/>
    </source>
</evidence>
<dbReference type="AlphaFoldDB" id="A0A810Q3V4"/>
<keyword evidence="2" id="KW-0812">Transmembrane</keyword>
<name>A0A810Q3V4_9FIRM</name>
<protein>
    <submittedName>
        <fullName evidence="3">Membrane protein</fullName>
    </submittedName>
</protein>
<dbReference type="KEGG" id="vcop:MM50RIKEN_24270"/>
<evidence type="ECO:0000313" key="3">
    <source>
        <dbReference type="EMBL" id="BCK82664.1"/>
    </source>
</evidence>
<proteinExistence type="predicted"/>
<feature type="transmembrane region" description="Helical" evidence="2">
    <location>
        <begin position="116"/>
        <end position="136"/>
    </location>
</feature>
<sequence length="280" mass="32412">MFPLNTFENLCVFFLLLMIYSAAGWVGEMFYCSVGKGHICEKRGFLNGFICPIYGHGALLVLYVLHGGLKNPLLTFLAGMALTSALEYFTSWFMEAVFHMRWWDYSRKKIQLNGRICLQNSLLFGLACVLLCHVVNPPVMAWLFHIGSAYTIPVASFLFGLYLMDNVLSVRSAIQLSHRLDDLQKVRQEIRSHLEEKAAQLQQKYEGRLEEVTDRFMAGLEDANDDFLKEKELYLAQLRSGEDLFERRLLRSHPDLRSKRHSRKLLNLLREKRPGQKDKK</sequence>
<dbReference type="Pfam" id="PF06541">
    <property type="entry name" value="ABC_trans_CmpB"/>
    <property type="match status" value="1"/>
</dbReference>
<feature type="coiled-coil region" evidence="1">
    <location>
        <begin position="180"/>
        <end position="211"/>
    </location>
</feature>